<gene>
    <name evidence="2" type="ORF">AQUCO_00200604v1</name>
</gene>
<feature type="region of interest" description="Disordered" evidence="1">
    <location>
        <begin position="205"/>
        <end position="241"/>
    </location>
</feature>
<protein>
    <submittedName>
        <fullName evidence="2">Uncharacterized protein</fullName>
    </submittedName>
</protein>
<dbReference type="FunFam" id="3.10.450.40:FF:000016">
    <property type="entry name" value="Predicted protein"/>
    <property type="match status" value="1"/>
</dbReference>
<organism evidence="2 3">
    <name type="scientific">Aquilegia coerulea</name>
    <name type="common">Rocky mountain columbine</name>
    <dbReference type="NCBI Taxonomy" id="218851"/>
    <lineage>
        <taxon>Eukaryota</taxon>
        <taxon>Viridiplantae</taxon>
        <taxon>Streptophyta</taxon>
        <taxon>Embryophyta</taxon>
        <taxon>Tracheophyta</taxon>
        <taxon>Spermatophyta</taxon>
        <taxon>Magnoliopsida</taxon>
        <taxon>Ranunculales</taxon>
        <taxon>Ranunculaceae</taxon>
        <taxon>Thalictroideae</taxon>
        <taxon>Aquilegia</taxon>
    </lineage>
</organism>
<feature type="compositionally biased region" description="Gly residues" evidence="1">
    <location>
        <begin position="210"/>
        <end position="227"/>
    </location>
</feature>
<dbReference type="Pfam" id="PF11523">
    <property type="entry name" value="DUF3223"/>
    <property type="match status" value="1"/>
</dbReference>
<evidence type="ECO:0000313" key="3">
    <source>
        <dbReference type="Proteomes" id="UP000230069"/>
    </source>
</evidence>
<dbReference type="AlphaFoldDB" id="A0A2G5F413"/>
<reference evidence="2 3" key="1">
    <citation type="submission" date="2017-09" db="EMBL/GenBank/DDBJ databases">
        <title>WGS assembly of Aquilegia coerulea Goldsmith.</title>
        <authorList>
            <person name="Hodges S."/>
            <person name="Kramer E."/>
            <person name="Nordborg M."/>
            <person name="Tomkins J."/>
            <person name="Borevitz J."/>
            <person name="Derieg N."/>
            <person name="Yan J."/>
            <person name="Mihaltcheva S."/>
            <person name="Hayes R.D."/>
            <person name="Rokhsar D."/>
        </authorList>
    </citation>
    <scope>NUCLEOTIDE SEQUENCE [LARGE SCALE GENOMIC DNA]</scope>
    <source>
        <strain evidence="3">cv. Goldsmith</strain>
    </source>
</reference>
<dbReference type="InterPro" id="IPR044673">
    <property type="entry name" value="DCL-like"/>
</dbReference>
<feature type="compositionally biased region" description="Basic residues" evidence="1">
    <location>
        <begin position="228"/>
        <end position="241"/>
    </location>
</feature>
<feature type="compositionally biased region" description="Basic and acidic residues" evidence="1">
    <location>
        <begin position="52"/>
        <end position="80"/>
    </location>
</feature>
<evidence type="ECO:0000256" key="1">
    <source>
        <dbReference type="SAM" id="MobiDB-lite"/>
    </source>
</evidence>
<dbReference type="PANTHER" id="PTHR33415:SF12">
    <property type="entry name" value="PROTEIN EMBRYO DEFECTIVE 514"/>
    <property type="match status" value="1"/>
</dbReference>
<dbReference type="GO" id="GO:1901259">
    <property type="term" value="P:chloroplast rRNA processing"/>
    <property type="evidence" value="ECO:0007669"/>
    <property type="project" value="TreeGrafter"/>
</dbReference>
<dbReference type="GO" id="GO:0009507">
    <property type="term" value="C:chloroplast"/>
    <property type="evidence" value="ECO:0007669"/>
    <property type="project" value="TreeGrafter"/>
</dbReference>
<dbReference type="PANTHER" id="PTHR33415">
    <property type="entry name" value="PROTEIN EMBRYO DEFECTIVE 514"/>
    <property type="match status" value="1"/>
</dbReference>
<accession>A0A2G5F413</accession>
<dbReference type="InParanoid" id="A0A2G5F413"/>
<feature type="region of interest" description="Disordered" evidence="1">
    <location>
        <begin position="1"/>
        <end position="99"/>
    </location>
</feature>
<evidence type="ECO:0000313" key="2">
    <source>
        <dbReference type="EMBL" id="PIA62696.1"/>
    </source>
</evidence>
<dbReference type="GO" id="GO:0017126">
    <property type="term" value="P:nucleologenesis"/>
    <property type="evidence" value="ECO:0007669"/>
    <property type="project" value="TreeGrafter"/>
</dbReference>
<dbReference type="Gene3D" id="3.10.450.40">
    <property type="match status" value="1"/>
</dbReference>
<sequence length="241" mass="26649">MAEVVAEEISQSIEENNNNNNNNMELEVTEQNGEAKRGREEEEEEVNGSDVASKKQKVDEKSVEEERLDEFGKGEEKDGVEVEGGDGDGGGEEKLGPVSLGPKEFGTSVEMFNYFHKFVHYWPLNIDINKYEHMVLVDLLKKGHSEPDKKIGAGVRSFQVRTHPMWKSRCFFIVRTDESVDDFSFRKCVDCILPLPEEMKVHPSVNKALGGPGGMGGGHGGRGGGGRRGGRGRSRGRGPRN</sequence>
<name>A0A2G5F413_AQUCA</name>
<dbReference type="OrthoDB" id="409625at2759"/>
<dbReference type="Proteomes" id="UP000230069">
    <property type="component" value="Unassembled WGS sequence"/>
</dbReference>
<dbReference type="GO" id="GO:0005634">
    <property type="term" value="C:nucleus"/>
    <property type="evidence" value="ECO:0007669"/>
    <property type="project" value="TreeGrafter"/>
</dbReference>
<feature type="compositionally biased region" description="Acidic residues" evidence="1">
    <location>
        <begin position="81"/>
        <end position="90"/>
    </location>
</feature>
<dbReference type="EMBL" id="KZ305019">
    <property type="protein sequence ID" value="PIA62696.1"/>
    <property type="molecule type" value="Genomic_DNA"/>
</dbReference>
<dbReference type="STRING" id="218851.A0A2G5F413"/>
<keyword evidence="3" id="KW-1185">Reference proteome</keyword>
<dbReference type="GO" id="GO:0009658">
    <property type="term" value="P:chloroplast organization"/>
    <property type="evidence" value="ECO:0007669"/>
    <property type="project" value="TreeGrafter"/>
</dbReference>
<proteinExistence type="predicted"/>